<dbReference type="PANTHER" id="PTHR41252">
    <property type="entry name" value="BLR2505 PROTEIN"/>
    <property type="match status" value="1"/>
</dbReference>
<accession>A0A7W7QVY2</accession>
<evidence type="ECO:0000313" key="3">
    <source>
        <dbReference type="Proteomes" id="UP000552644"/>
    </source>
</evidence>
<dbReference type="AlphaFoldDB" id="A0A7W7QVY2"/>
<proteinExistence type="predicted"/>
<dbReference type="InterPro" id="IPR037401">
    <property type="entry name" value="SnoaL-like"/>
</dbReference>
<evidence type="ECO:0000259" key="1">
    <source>
        <dbReference type="Pfam" id="PF12680"/>
    </source>
</evidence>
<dbReference type="PANTHER" id="PTHR41252:SF1">
    <property type="entry name" value="BLR2505 PROTEIN"/>
    <property type="match status" value="1"/>
</dbReference>
<reference evidence="2 3" key="1">
    <citation type="submission" date="2020-08" db="EMBL/GenBank/DDBJ databases">
        <title>Genomic Encyclopedia of Type Strains, Phase III (KMG-III): the genomes of soil and plant-associated and newly described type strains.</title>
        <authorList>
            <person name="Whitman W."/>
        </authorList>
    </citation>
    <scope>NUCLEOTIDE SEQUENCE [LARGE SCALE GENOMIC DNA]</scope>
    <source>
        <strain evidence="2 3">CECT 8840</strain>
    </source>
</reference>
<feature type="domain" description="SnoaL-like" evidence="1">
    <location>
        <begin position="8"/>
        <end position="114"/>
    </location>
</feature>
<dbReference type="Proteomes" id="UP000552644">
    <property type="component" value="Unassembled WGS sequence"/>
</dbReference>
<sequence>MSKNLDAVRASYEASAAGDINGILGLLGPEAAWTEMAGFPYAGTYIGPDEVRDKVFARLGGEWDNYQAVPEEYVDGGDTVVVIGNYRGTYLATGKYMDVRFTHVWHVKDGVATRFEQFTDTARVQEALRP</sequence>
<keyword evidence="3" id="KW-1185">Reference proteome</keyword>
<dbReference type="RefSeq" id="WP_184724722.1">
    <property type="nucleotide sequence ID" value="NZ_JACHJP010000013.1"/>
</dbReference>
<dbReference type="SUPFAM" id="SSF54427">
    <property type="entry name" value="NTF2-like"/>
    <property type="match status" value="1"/>
</dbReference>
<dbReference type="Gene3D" id="3.10.450.50">
    <property type="match status" value="1"/>
</dbReference>
<protein>
    <recommendedName>
        <fullName evidence="1">SnoaL-like domain-containing protein</fullName>
    </recommendedName>
</protein>
<dbReference type="InterPro" id="IPR032710">
    <property type="entry name" value="NTF2-like_dom_sf"/>
</dbReference>
<dbReference type="Pfam" id="PF12680">
    <property type="entry name" value="SnoaL_2"/>
    <property type="match status" value="1"/>
</dbReference>
<evidence type="ECO:0000313" key="2">
    <source>
        <dbReference type="EMBL" id="MBB4920483.1"/>
    </source>
</evidence>
<organism evidence="2 3">
    <name type="scientific">Streptosporangium saharense</name>
    <dbReference type="NCBI Taxonomy" id="1706840"/>
    <lineage>
        <taxon>Bacteria</taxon>
        <taxon>Bacillati</taxon>
        <taxon>Actinomycetota</taxon>
        <taxon>Actinomycetes</taxon>
        <taxon>Streptosporangiales</taxon>
        <taxon>Streptosporangiaceae</taxon>
        <taxon>Streptosporangium</taxon>
    </lineage>
</organism>
<gene>
    <name evidence="2" type="ORF">FHS44_007632</name>
</gene>
<comment type="caution">
    <text evidence="2">The sequence shown here is derived from an EMBL/GenBank/DDBJ whole genome shotgun (WGS) entry which is preliminary data.</text>
</comment>
<name>A0A7W7QVY2_9ACTN</name>
<dbReference type="EMBL" id="JACHJP010000013">
    <property type="protein sequence ID" value="MBB4920483.1"/>
    <property type="molecule type" value="Genomic_DNA"/>
</dbReference>